<dbReference type="GeneID" id="103281611"/>
<evidence type="ECO:0000256" key="8">
    <source>
        <dbReference type="ARBA" id="ARBA00023034"/>
    </source>
</evidence>
<evidence type="ECO:0000256" key="3">
    <source>
        <dbReference type="ARBA" id="ARBA00022676"/>
    </source>
</evidence>
<evidence type="ECO:0000256" key="7">
    <source>
        <dbReference type="ARBA" id="ARBA00022989"/>
    </source>
</evidence>
<dbReference type="AlphaFoldDB" id="L7MZG1"/>
<evidence type="ECO:0000256" key="6">
    <source>
        <dbReference type="ARBA" id="ARBA00022968"/>
    </source>
</evidence>
<dbReference type="PANTHER" id="PTHR11214">
    <property type="entry name" value="BETA-1,3-N-ACETYLGLUCOSAMINYLTRANSFERASE"/>
    <property type="match status" value="1"/>
</dbReference>
<dbReference type="KEGG" id="acs:103281611"/>
<dbReference type="RefSeq" id="XP_062840635.1">
    <property type="nucleotide sequence ID" value="XM_062984565.1"/>
</dbReference>
<evidence type="ECO:0000256" key="11">
    <source>
        <dbReference type="SAM" id="SignalP"/>
    </source>
</evidence>
<keyword evidence="9" id="KW-0472">Membrane</keyword>
<keyword evidence="6" id="KW-0735">Signal-anchor</keyword>
<dbReference type="HOGENOM" id="CLU_036849_2_4_1"/>
<dbReference type="PANTHER" id="PTHR11214:SF387">
    <property type="entry name" value="HEXOSYLTRANSFERASE"/>
    <property type="match status" value="1"/>
</dbReference>
<comment type="subcellular location">
    <subcellularLocation>
        <location evidence="1 10">Golgi apparatus membrane</location>
        <topology evidence="1 10">Single-pass type II membrane protein</topology>
    </subcellularLocation>
</comment>
<dbReference type="Proteomes" id="UP000001646">
    <property type="component" value="Unplaced"/>
</dbReference>
<dbReference type="Ensembl" id="ENSACAT00000001146.3">
    <property type="protein sequence ID" value="ENSACAP00000001114.3"/>
    <property type="gene ID" value="ENSACAG00000001227.3"/>
</dbReference>
<feature type="signal peptide" evidence="11">
    <location>
        <begin position="1"/>
        <end position="24"/>
    </location>
</feature>
<evidence type="ECO:0000256" key="9">
    <source>
        <dbReference type="ARBA" id="ARBA00023136"/>
    </source>
</evidence>
<keyword evidence="4" id="KW-0808">Transferase</keyword>
<sequence length="344" mass="39992">MVGRFRCCRSQRIFVICLLGLALAVLLLSPHQSRPSKYAHFNESNFTFLYDRGIHEAFYPHLQHYQCREVVSQKALCQWDLSPKGLPLLLLAITSHPASHSRRSILRRTWARPRDVGGFQLRHVFLLAMDPQPNLALHESDTLGDILMWDFEESHHNLSLKERCFLQWMHRHCQQAAFVFKGDDDLFVNIEALTEYLHQTPNVSKFIHGNVHYRSAVQRWGKYAVSRAFYPMLVYPNFASGGGFIMPQPIIPKLYNASLWVPVFPMEDVYVGFLALAAGLRYRHDKHFRVWGPPRDELDVYQDSVVVHGISMERIEEVWKQIQRVLVRKKLSLATQTTKNIRTA</sequence>
<keyword evidence="5" id="KW-0812">Transmembrane</keyword>
<reference evidence="12" key="1">
    <citation type="submission" date="2009-12" db="EMBL/GenBank/DDBJ databases">
        <title>The Genome Sequence of Anolis carolinensis (Green Anole Lizard).</title>
        <authorList>
            <consortium name="The Genome Sequencing Platform"/>
            <person name="Di Palma F."/>
            <person name="Alfoldi J."/>
            <person name="Heiman D."/>
            <person name="Young S."/>
            <person name="Grabherr M."/>
            <person name="Johnson J."/>
            <person name="Lander E.S."/>
            <person name="Lindblad-Toh K."/>
        </authorList>
    </citation>
    <scope>NUCLEOTIDE SEQUENCE [LARGE SCALE GENOMIC DNA]</scope>
    <source>
        <strain evidence="12">JBL SC #1</strain>
    </source>
</reference>
<gene>
    <name evidence="12" type="primary">LOC103281611</name>
</gene>
<dbReference type="GO" id="GO:0030311">
    <property type="term" value="P:poly-N-acetyllactosamine biosynthetic process"/>
    <property type="evidence" value="ECO:0000318"/>
    <property type="project" value="GO_Central"/>
</dbReference>
<evidence type="ECO:0000256" key="5">
    <source>
        <dbReference type="ARBA" id="ARBA00022692"/>
    </source>
</evidence>
<reference evidence="12" key="2">
    <citation type="submission" date="2025-08" db="UniProtKB">
        <authorList>
            <consortium name="Ensembl"/>
        </authorList>
    </citation>
    <scope>IDENTIFICATION</scope>
</reference>
<evidence type="ECO:0000256" key="1">
    <source>
        <dbReference type="ARBA" id="ARBA00004323"/>
    </source>
</evidence>
<keyword evidence="13" id="KW-1185">Reference proteome</keyword>
<dbReference type="GO" id="GO:0006493">
    <property type="term" value="P:protein O-linked glycosylation"/>
    <property type="evidence" value="ECO:0000318"/>
    <property type="project" value="GO_Central"/>
</dbReference>
<reference evidence="12" key="3">
    <citation type="submission" date="2025-09" db="UniProtKB">
        <authorList>
            <consortium name="Ensembl"/>
        </authorList>
    </citation>
    <scope>IDENTIFICATION</scope>
</reference>
<dbReference type="GeneTree" id="ENSGT00940000163442"/>
<dbReference type="RefSeq" id="XP_008121746.1">
    <property type="nucleotide sequence ID" value="XM_008123539.3"/>
</dbReference>
<dbReference type="OrthoDB" id="5957813at2759"/>
<proteinExistence type="inferred from homology"/>
<dbReference type="FunFam" id="3.90.550.50:FF:000060">
    <property type="entry name" value="Hexosyltransferase"/>
    <property type="match status" value="1"/>
</dbReference>
<evidence type="ECO:0000256" key="2">
    <source>
        <dbReference type="ARBA" id="ARBA00008661"/>
    </source>
</evidence>
<organism evidence="12 13">
    <name type="scientific">Anolis carolinensis</name>
    <name type="common">Green anole</name>
    <name type="synonym">American chameleon</name>
    <dbReference type="NCBI Taxonomy" id="28377"/>
    <lineage>
        <taxon>Eukaryota</taxon>
        <taxon>Metazoa</taxon>
        <taxon>Chordata</taxon>
        <taxon>Craniata</taxon>
        <taxon>Vertebrata</taxon>
        <taxon>Euteleostomi</taxon>
        <taxon>Lepidosauria</taxon>
        <taxon>Squamata</taxon>
        <taxon>Bifurcata</taxon>
        <taxon>Unidentata</taxon>
        <taxon>Episquamata</taxon>
        <taxon>Toxicofera</taxon>
        <taxon>Iguania</taxon>
        <taxon>Dactyloidae</taxon>
        <taxon>Anolis</taxon>
    </lineage>
</organism>
<name>L7MZG1_ANOCA</name>
<evidence type="ECO:0000313" key="13">
    <source>
        <dbReference type="Proteomes" id="UP000001646"/>
    </source>
</evidence>
<evidence type="ECO:0000256" key="10">
    <source>
        <dbReference type="RuleBase" id="RU363063"/>
    </source>
</evidence>
<keyword evidence="7" id="KW-1133">Transmembrane helix</keyword>
<dbReference type="GO" id="GO:0016262">
    <property type="term" value="F:protein N-acetylglucosaminyltransferase activity"/>
    <property type="evidence" value="ECO:0000318"/>
    <property type="project" value="GO_Central"/>
</dbReference>
<dbReference type="Gene3D" id="3.90.550.50">
    <property type="match status" value="1"/>
</dbReference>
<evidence type="ECO:0000313" key="12">
    <source>
        <dbReference type="Ensembl" id="ENSACAP00000001114.3"/>
    </source>
</evidence>
<evidence type="ECO:0000256" key="4">
    <source>
        <dbReference type="ARBA" id="ARBA00022679"/>
    </source>
</evidence>
<dbReference type="InParanoid" id="L7MZG1"/>
<feature type="chain" id="PRO_5003982190" description="Hexosyltransferase" evidence="11">
    <location>
        <begin position="25"/>
        <end position="344"/>
    </location>
</feature>
<accession>L7MZG1</accession>
<keyword evidence="11" id="KW-0732">Signal</keyword>
<dbReference type="InterPro" id="IPR002659">
    <property type="entry name" value="Glyco_trans_31"/>
</dbReference>
<dbReference type="GO" id="GO:0000139">
    <property type="term" value="C:Golgi membrane"/>
    <property type="evidence" value="ECO:0000318"/>
    <property type="project" value="GO_Central"/>
</dbReference>
<protein>
    <recommendedName>
        <fullName evidence="10">Hexosyltransferase</fullName>
        <ecNumber evidence="10">2.4.1.-</ecNumber>
    </recommendedName>
</protein>
<dbReference type="Pfam" id="PF01762">
    <property type="entry name" value="Galactosyl_T"/>
    <property type="match status" value="1"/>
</dbReference>
<dbReference type="eggNOG" id="KOG2287">
    <property type="taxonomic scope" value="Eukaryota"/>
</dbReference>
<comment type="similarity">
    <text evidence="2 10">Belongs to the glycosyltransferase 31 family.</text>
</comment>
<keyword evidence="3 10" id="KW-0328">Glycosyltransferase</keyword>
<dbReference type="Bgee" id="ENSACAG00000001227">
    <property type="expression patterns" value="Expressed in liver and 6 other cell types or tissues"/>
</dbReference>
<keyword evidence="8 10" id="KW-0333">Golgi apparatus</keyword>
<dbReference type="EC" id="2.4.1.-" evidence="10"/>